<name>A0A0E9TWK0_ANGAN</name>
<feature type="compositionally biased region" description="Low complexity" evidence="1">
    <location>
        <begin position="1"/>
        <end position="16"/>
    </location>
</feature>
<protein>
    <submittedName>
        <fullName evidence="2">Uncharacterized protein</fullName>
    </submittedName>
</protein>
<proteinExistence type="predicted"/>
<dbReference type="EMBL" id="GBXM01050518">
    <property type="protein sequence ID" value="JAH58059.1"/>
    <property type="molecule type" value="Transcribed_RNA"/>
</dbReference>
<sequence>MGGTTRRTLTPTGQSTNQPQSLCQKHICHRATVPEQ</sequence>
<reference evidence="2" key="2">
    <citation type="journal article" date="2015" name="Fish Shellfish Immunol.">
        <title>Early steps in the European eel (Anguilla anguilla)-Vibrio vulnificus interaction in the gills: Role of the RtxA13 toxin.</title>
        <authorList>
            <person name="Callol A."/>
            <person name="Pajuelo D."/>
            <person name="Ebbesson L."/>
            <person name="Teles M."/>
            <person name="MacKenzie S."/>
            <person name="Amaro C."/>
        </authorList>
    </citation>
    <scope>NUCLEOTIDE SEQUENCE</scope>
</reference>
<organism evidence="2">
    <name type="scientific">Anguilla anguilla</name>
    <name type="common">European freshwater eel</name>
    <name type="synonym">Muraena anguilla</name>
    <dbReference type="NCBI Taxonomy" id="7936"/>
    <lineage>
        <taxon>Eukaryota</taxon>
        <taxon>Metazoa</taxon>
        <taxon>Chordata</taxon>
        <taxon>Craniata</taxon>
        <taxon>Vertebrata</taxon>
        <taxon>Euteleostomi</taxon>
        <taxon>Actinopterygii</taxon>
        <taxon>Neopterygii</taxon>
        <taxon>Teleostei</taxon>
        <taxon>Anguilliformes</taxon>
        <taxon>Anguillidae</taxon>
        <taxon>Anguilla</taxon>
    </lineage>
</organism>
<dbReference type="AlphaFoldDB" id="A0A0E9TWK0"/>
<feature type="region of interest" description="Disordered" evidence="1">
    <location>
        <begin position="1"/>
        <end position="21"/>
    </location>
</feature>
<reference evidence="2" key="1">
    <citation type="submission" date="2014-11" db="EMBL/GenBank/DDBJ databases">
        <authorList>
            <person name="Amaro Gonzalez C."/>
        </authorList>
    </citation>
    <scope>NUCLEOTIDE SEQUENCE</scope>
</reference>
<evidence type="ECO:0000256" key="1">
    <source>
        <dbReference type="SAM" id="MobiDB-lite"/>
    </source>
</evidence>
<evidence type="ECO:0000313" key="2">
    <source>
        <dbReference type="EMBL" id="JAH58059.1"/>
    </source>
</evidence>
<accession>A0A0E9TWK0</accession>